<evidence type="ECO:0000313" key="1">
    <source>
        <dbReference type="EMBL" id="AFB83881.1"/>
    </source>
</evidence>
<protein>
    <submittedName>
        <fullName evidence="1">Uncharacterized protein</fullName>
    </submittedName>
</protein>
<dbReference type="GeneID" id="14013290"/>
<name>H6WXB5_9CAUD</name>
<proteinExistence type="predicted"/>
<reference evidence="1 2" key="1">
    <citation type="journal article" date="2012" name="J. Virol.">
        <title>Complete Genome Sequence of a Novel Marine Siphovirus, pVp-1, Infecting Vibrio parahaemolyticus.</title>
        <authorList>
            <person name="Kim J.H."/>
            <person name="Jun J.W."/>
            <person name="Choresca C.H."/>
            <person name="Shin S.P."/>
            <person name="Han J.E."/>
            <person name="Park S.C."/>
        </authorList>
    </citation>
    <scope>NUCLEOTIDE SEQUENCE [LARGE SCALE GENOMIC DNA]</scope>
</reference>
<dbReference type="EMBL" id="JQ340389">
    <property type="protein sequence ID" value="AFB83881.1"/>
    <property type="molecule type" value="Genomic_DNA"/>
</dbReference>
<sequence>MNVNSTTIGATNGAIRIFIDNEEIYGVINLNTTEKYIERYVKDDKGHFIVDGGELRAECVPFDTARVEFDNVVIEVN</sequence>
<evidence type="ECO:0000313" key="2">
    <source>
        <dbReference type="Proteomes" id="UP000007520"/>
    </source>
</evidence>
<dbReference type="RefSeq" id="YP_007007847.1">
    <property type="nucleotide sequence ID" value="NC_019529.1"/>
</dbReference>
<gene>
    <name evidence="1" type="ORF">pVp-1_0024</name>
</gene>
<dbReference type="KEGG" id="vg:14013290"/>
<accession>H6WXB5</accession>
<keyword evidence="2" id="KW-1185">Reference proteome</keyword>
<dbReference type="Proteomes" id="UP000007520">
    <property type="component" value="Segment"/>
</dbReference>
<organism evidence="1 2">
    <name type="scientific">Vibrio phage pVp-1</name>
    <dbReference type="NCBI Taxonomy" id="1150989"/>
    <lineage>
        <taxon>Viruses</taxon>
        <taxon>Duplodnaviria</taxon>
        <taxon>Heunggongvirae</taxon>
        <taxon>Uroviricota</taxon>
        <taxon>Caudoviricetes</taxon>
        <taxon>Demerecviridae</taxon>
        <taxon>Ermolyevavirinae</taxon>
        <taxon>Vipunavirus</taxon>
        <taxon>Vipunavirus pVp1</taxon>
    </lineage>
</organism>